<protein>
    <submittedName>
        <fullName evidence="2">Hypothetical membrane protein</fullName>
    </submittedName>
</protein>
<feature type="transmembrane region" description="Helical" evidence="1">
    <location>
        <begin position="71"/>
        <end position="90"/>
    </location>
</feature>
<feature type="transmembrane region" description="Helical" evidence="1">
    <location>
        <begin position="41"/>
        <end position="59"/>
    </location>
</feature>
<feature type="transmembrane region" description="Helical" evidence="1">
    <location>
        <begin position="12"/>
        <end position="29"/>
    </location>
</feature>
<sequence>MRPERHGQALRLVAVPLCAGIVFAITRGLTEVWNGENLMPGFLYGCLIGVVLGIPLLLRSETKGNHSKGRYLFNALTQALAGWLLAGASLNSLPLAIGRGVALAILFSATIYGIQKLCTSDNQSRPAKRAALYAVPLSGALTLGTTTVIGFYGPDIGLSTFVMAGLVGAFLSILADWPVLWFIERYLTTPLRYIAGGIVTGLLIWLCITLEQLVNAMHAMVSGGDYVLPESFLEGAVFFAFIGMVAGIVCTGIILGCERVGLNRSRATLRP</sequence>
<feature type="transmembrane region" description="Helical" evidence="1">
    <location>
        <begin position="96"/>
        <end position="118"/>
    </location>
</feature>
<evidence type="ECO:0000313" key="2">
    <source>
        <dbReference type="EMBL" id="SMS09533.1"/>
    </source>
</evidence>
<feature type="transmembrane region" description="Helical" evidence="1">
    <location>
        <begin position="130"/>
        <end position="152"/>
    </location>
</feature>
<feature type="transmembrane region" description="Helical" evidence="1">
    <location>
        <begin position="158"/>
        <end position="181"/>
    </location>
</feature>
<dbReference type="Proteomes" id="UP000196842">
    <property type="component" value="Chromosome I"/>
</dbReference>
<evidence type="ECO:0000313" key="3">
    <source>
        <dbReference type="Proteomes" id="UP000196842"/>
    </source>
</evidence>
<reference evidence="2 3" key="1">
    <citation type="submission" date="2017-05" db="EMBL/GenBank/DDBJ databases">
        <authorList>
            <person name="Song R."/>
            <person name="Chenine A.L."/>
            <person name="Ruprecht R.M."/>
        </authorList>
    </citation>
    <scope>NUCLEOTIDE SEQUENCE [LARGE SCALE GENOMIC DNA]</scope>
    <source>
        <strain evidence="2 3">CFBP 1590</strain>
    </source>
</reference>
<name>A0A1Y6JMK4_PSEVI</name>
<proteinExistence type="predicted"/>
<dbReference type="EMBL" id="LT855380">
    <property type="protein sequence ID" value="SMS09533.1"/>
    <property type="molecule type" value="Genomic_DNA"/>
</dbReference>
<dbReference type="KEGG" id="pvd:CFBP1590__1947"/>
<feature type="transmembrane region" description="Helical" evidence="1">
    <location>
        <begin position="193"/>
        <end position="215"/>
    </location>
</feature>
<gene>
    <name evidence="2" type="ORF">CFBP1590__1947</name>
</gene>
<accession>A0A1Y6JMK4</accession>
<evidence type="ECO:0000256" key="1">
    <source>
        <dbReference type="SAM" id="Phobius"/>
    </source>
</evidence>
<organism evidence="2 3">
    <name type="scientific">Pseudomonas viridiflava</name>
    <name type="common">Phytomonas viridiflava</name>
    <dbReference type="NCBI Taxonomy" id="33069"/>
    <lineage>
        <taxon>Bacteria</taxon>
        <taxon>Pseudomonadati</taxon>
        <taxon>Pseudomonadota</taxon>
        <taxon>Gammaproteobacteria</taxon>
        <taxon>Pseudomonadales</taxon>
        <taxon>Pseudomonadaceae</taxon>
        <taxon>Pseudomonas</taxon>
    </lineage>
</organism>
<dbReference type="AlphaFoldDB" id="A0A1Y6JMK4"/>
<keyword evidence="1" id="KW-0472">Membrane</keyword>
<keyword evidence="1" id="KW-0812">Transmembrane</keyword>
<keyword evidence="1" id="KW-1133">Transmembrane helix</keyword>
<feature type="transmembrane region" description="Helical" evidence="1">
    <location>
        <begin position="235"/>
        <end position="257"/>
    </location>
</feature>